<sequence>MSAELGGNELHGESDAQAVENVATTQSASEYISAGVLSHIKVRTKRAHVGGRPACRLRSPGEGGLAENAPATLMRMPDFDADNISVLRRRNAVGIAHAPEGARRAARGPPARGRRCAEPM</sequence>
<dbReference type="AlphaFoldDB" id="A0A4C1XJC8"/>
<organism evidence="2 3">
    <name type="scientific">Eumeta variegata</name>
    <name type="common">Bagworm moth</name>
    <name type="synonym">Eumeta japonica</name>
    <dbReference type="NCBI Taxonomy" id="151549"/>
    <lineage>
        <taxon>Eukaryota</taxon>
        <taxon>Metazoa</taxon>
        <taxon>Ecdysozoa</taxon>
        <taxon>Arthropoda</taxon>
        <taxon>Hexapoda</taxon>
        <taxon>Insecta</taxon>
        <taxon>Pterygota</taxon>
        <taxon>Neoptera</taxon>
        <taxon>Endopterygota</taxon>
        <taxon>Lepidoptera</taxon>
        <taxon>Glossata</taxon>
        <taxon>Ditrysia</taxon>
        <taxon>Tineoidea</taxon>
        <taxon>Psychidae</taxon>
        <taxon>Oiketicinae</taxon>
        <taxon>Eumeta</taxon>
    </lineage>
</organism>
<evidence type="ECO:0000313" key="3">
    <source>
        <dbReference type="Proteomes" id="UP000299102"/>
    </source>
</evidence>
<evidence type="ECO:0000313" key="2">
    <source>
        <dbReference type="EMBL" id="GBP62305.1"/>
    </source>
</evidence>
<reference evidence="2 3" key="1">
    <citation type="journal article" date="2019" name="Commun. Biol.">
        <title>The bagworm genome reveals a unique fibroin gene that provides high tensile strength.</title>
        <authorList>
            <person name="Kono N."/>
            <person name="Nakamura H."/>
            <person name="Ohtoshi R."/>
            <person name="Tomita M."/>
            <person name="Numata K."/>
            <person name="Arakawa K."/>
        </authorList>
    </citation>
    <scope>NUCLEOTIDE SEQUENCE [LARGE SCALE GENOMIC DNA]</scope>
</reference>
<proteinExistence type="predicted"/>
<feature type="region of interest" description="Disordered" evidence="1">
    <location>
        <begin position="99"/>
        <end position="120"/>
    </location>
</feature>
<keyword evidence="3" id="KW-1185">Reference proteome</keyword>
<protein>
    <submittedName>
        <fullName evidence="2">Uncharacterized protein</fullName>
    </submittedName>
</protein>
<dbReference type="Proteomes" id="UP000299102">
    <property type="component" value="Unassembled WGS sequence"/>
</dbReference>
<accession>A0A4C1XJC8</accession>
<dbReference type="EMBL" id="BGZK01000838">
    <property type="protein sequence ID" value="GBP62305.1"/>
    <property type="molecule type" value="Genomic_DNA"/>
</dbReference>
<comment type="caution">
    <text evidence="2">The sequence shown here is derived from an EMBL/GenBank/DDBJ whole genome shotgun (WGS) entry which is preliminary data.</text>
</comment>
<evidence type="ECO:0000256" key="1">
    <source>
        <dbReference type="SAM" id="MobiDB-lite"/>
    </source>
</evidence>
<feature type="region of interest" description="Disordered" evidence="1">
    <location>
        <begin position="1"/>
        <end position="22"/>
    </location>
</feature>
<name>A0A4C1XJC8_EUMVA</name>
<gene>
    <name evidence="2" type="ORF">EVAR_48478_1</name>
</gene>